<dbReference type="InterPro" id="IPR007403">
    <property type="entry name" value="DUF456"/>
</dbReference>
<proteinExistence type="predicted"/>
<sequence length="160" mass="16837">MATWQLVLCGLVMLLGLVGVVVPGLPGPVIVWAAVLWWSLTEKTGPAWALLVGATALLLLDQAVKWLLPARRMRGAGITRRTFLLAGIAGIVGFFVIPVIGAPVGFVAGIYGAERHRLGGHGDAWLSTRTVMRAIGISVLVELFACLLVAGGWLAAVVLH</sequence>
<accession>A0ABS1NJF8</accession>
<keyword evidence="1" id="KW-0472">Membrane</keyword>
<keyword evidence="1" id="KW-0812">Transmembrane</keyword>
<evidence type="ECO:0000313" key="3">
    <source>
        <dbReference type="Proteomes" id="UP000634229"/>
    </source>
</evidence>
<dbReference type="Pfam" id="PF04306">
    <property type="entry name" value="DUF456"/>
    <property type="match status" value="1"/>
</dbReference>
<evidence type="ECO:0000256" key="1">
    <source>
        <dbReference type="SAM" id="Phobius"/>
    </source>
</evidence>
<feature type="transmembrane region" description="Helical" evidence="1">
    <location>
        <begin position="49"/>
        <end position="70"/>
    </location>
</feature>
<dbReference type="Proteomes" id="UP000634229">
    <property type="component" value="Unassembled WGS sequence"/>
</dbReference>
<name>A0ABS1NJF8_9ACTN</name>
<gene>
    <name evidence="2" type="ORF">JK363_25215</name>
</gene>
<protein>
    <submittedName>
        <fullName evidence="2">DUF456 domain-containing protein</fullName>
    </submittedName>
</protein>
<reference evidence="2 3" key="1">
    <citation type="submission" date="2021-01" db="EMBL/GenBank/DDBJ databases">
        <title>WGS of actinomycetes isolated from Thailand.</title>
        <authorList>
            <person name="Thawai C."/>
        </authorList>
    </citation>
    <scope>NUCLEOTIDE SEQUENCE [LARGE SCALE GENOMIC DNA]</scope>
    <source>
        <strain evidence="2 3">CA1R205</strain>
    </source>
</reference>
<dbReference type="RefSeq" id="WP_201877509.1">
    <property type="nucleotide sequence ID" value="NZ_JAERRF010000016.1"/>
</dbReference>
<feature type="transmembrane region" description="Helical" evidence="1">
    <location>
        <begin position="131"/>
        <end position="159"/>
    </location>
</feature>
<comment type="caution">
    <text evidence="2">The sequence shown here is derived from an EMBL/GenBank/DDBJ whole genome shotgun (WGS) entry which is preliminary data.</text>
</comment>
<evidence type="ECO:0000313" key="2">
    <source>
        <dbReference type="EMBL" id="MBL1099911.1"/>
    </source>
</evidence>
<dbReference type="EMBL" id="JAERRF010000016">
    <property type="protein sequence ID" value="MBL1099911.1"/>
    <property type="molecule type" value="Genomic_DNA"/>
</dbReference>
<keyword evidence="1" id="KW-1133">Transmembrane helix</keyword>
<feature type="transmembrane region" description="Helical" evidence="1">
    <location>
        <begin position="82"/>
        <end position="111"/>
    </location>
</feature>
<keyword evidence="3" id="KW-1185">Reference proteome</keyword>
<organism evidence="2 3">
    <name type="scientific">Streptomyces coffeae</name>
    <dbReference type="NCBI Taxonomy" id="621382"/>
    <lineage>
        <taxon>Bacteria</taxon>
        <taxon>Bacillati</taxon>
        <taxon>Actinomycetota</taxon>
        <taxon>Actinomycetes</taxon>
        <taxon>Kitasatosporales</taxon>
        <taxon>Streptomycetaceae</taxon>
        <taxon>Streptomyces</taxon>
    </lineage>
</organism>